<name>A0A081N325_9GAMM</name>
<evidence type="ECO:0000313" key="2">
    <source>
        <dbReference type="Proteomes" id="UP000028006"/>
    </source>
</evidence>
<sequence>MQTEEPVITLDHVKAEFLAGTIDDSIALSWLFNPLKPEGGQIQKACFCFSLKKAISILYSWKSAVRSAS</sequence>
<evidence type="ECO:0000313" key="1">
    <source>
        <dbReference type="EMBL" id="KEQ12848.1"/>
    </source>
</evidence>
<protein>
    <submittedName>
        <fullName evidence="1">Uncharacterized protein</fullName>
    </submittedName>
</protein>
<proteinExistence type="predicted"/>
<gene>
    <name evidence="1" type="ORF">GZ77_20615</name>
</gene>
<keyword evidence="2" id="KW-1185">Reference proteome</keyword>
<comment type="caution">
    <text evidence="1">The sequence shown here is derived from an EMBL/GenBank/DDBJ whole genome shotgun (WGS) entry which is preliminary data.</text>
</comment>
<dbReference type="AlphaFoldDB" id="A0A081N325"/>
<dbReference type="EMBL" id="JOKG01000004">
    <property type="protein sequence ID" value="KEQ12848.1"/>
    <property type="molecule type" value="Genomic_DNA"/>
</dbReference>
<reference evidence="1 2" key="1">
    <citation type="submission" date="2014-06" db="EMBL/GenBank/DDBJ databases">
        <title>Whole Genome Sequences of Three Symbiotic Endozoicomonas Bacteria.</title>
        <authorList>
            <person name="Neave M.J."/>
            <person name="Apprill A."/>
            <person name="Voolstra C.R."/>
        </authorList>
    </citation>
    <scope>NUCLEOTIDE SEQUENCE [LARGE SCALE GENOMIC DNA]</scope>
    <source>
        <strain evidence="1 2">LMG 24815</strain>
    </source>
</reference>
<dbReference type="RefSeq" id="WP_034878244.1">
    <property type="nucleotide sequence ID" value="NZ_JOKG01000004.1"/>
</dbReference>
<accession>A0A081N325</accession>
<organism evidence="1 2">
    <name type="scientific">Endozoicomonas montiporae</name>
    <dbReference type="NCBI Taxonomy" id="1027273"/>
    <lineage>
        <taxon>Bacteria</taxon>
        <taxon>Pseudomonadati</taxon>
        <taxon>Pseudomonadota</taxon>
        <taxon>Gammaproteobacteria</taxon>
        <taxon>Oceanospirillales</taxon>
        <taxon>Endozoicomonadaceae</taxon>
        <taxon>Endozoicomonas</taxon>
    </lineage>
</organism>
<dbReference type="Proteomes" id="UP000028006">
    <property type="component" value="Unassembled WGS sequence"/>
</dbReference>